<dbReference type="EMBL" id="JABFYL010000024">
    <property type="protein sequence ID" value="NVN50439.1"/>
    <property type="molecule type" value="Genomic_DNA"/>
</dbReference>
<feature type="chain" id="PRO_5038557360" description="DUF732 domain-containing protein" evidence="1">
    <location>
        <begin position="24"/>
        <end position="115"/>
    </location>
</feature>
<evidence type="ECO:0000313" key="4">
    <source>
        <dbReference type="Proteomes" id="UP000570517"/>
    </source>
</evidence>
<reference evidence="3 4" key="1">
    <citation type="submission" date="2020-05" db="EMBL/GenBank/DDBJ databases">
        <title>Draft genome sequence of Mycobacterium hippocampi DL, isolated from European seabass, Dicentrarchus labrax, reared in fish farms.</title>
        <authorList>
            <person name="Stathopoulou P."/>
            <person name="Asimakis E."/>
            <person name="Tzokas K."/>
            <person name="Batargias C."/>
            <person name="Tsiamis G."/>
        </authorList>
    </citation>
    <scope>NUCLEOTIDE SEQUENCE [LARGE SCALE GENOMIC DNA]</scope>
    <source>
        <strain evidence="3 4">DL</strain>
    </source>
</reference>
<keyword evidence="1" id="KW-0732">Signal</keyword>
<feature type="domain" description="DUF732" evidence="2">
    <location>
        <begin position="32"/>
        <end position="108"/>
    </location>
</feature>
<proteinExistence type="predicted"/>
<dbReference type="Pfam" id="PF05305">
    <property type="entry name" value="DUF732"/>
    <property type="match status" value="1"/>
</dbReference>
<evidence type="ECO:0000313" key="3">
    <source>
        <dbReference type="EMBL" id="NVN50439.1"/>
    </source>
</evidence>
<dbReference type="Proteomes" id="UP000570517">
    <property type="component" value="Unassembled WGS sequence"/>
</dbReference>
<protein>
    <recommendedName>
        <fullName evidence="2">DUF732 domain-containing protein</fullName>
    </recommendedName>
</protein>
<name>A0A850PJC9_9MYCO</name>
<sequence>MTRDLRAVAAVMVAAGFSLFAAAAPAVAETPDEQFTQAVDAMGIEVEPGTDLPAVGQQVCEMFATQVVTSVNPVPAVRGVVTTLQNSGISREQAVGLMRASVGVYCPQQARFIGR</sequence>
<comment type="caution">
    <text evidence="3">The sequence shown here is derived from an EMBL/GenBank/DDBJ whole genome shotgun (WGS) entry which is preliminary data.</text>
</comment>
<keyword evidence="4" id="KW-1185">Reference proteome</keyword>
<dbReference type="AlphaFoldDB" id="A0A850PJC9"/>
<organism evidence="3 4">
    <name type="scientific">Mycolicibacterium hippocampi</name>
    <dbReference type="NCBI Taxonomy" id="659824"/>
    <lineage>
        <taxon>Bacteria</taxon>
        <taxon>Bacillati</taxon>
        <taxon>Actinomycetota</taxon>
        <taxon>Actinomycetes</taxon>
        <taxon>Mycobacteriales</taxon>
        <taxon>Mycobacteriaceae</taxon>
        <taxon>Mycolicibacterium</taxon>
    </lineage>
</organism>
<evidence type="ECO:0000256" key="1">
    <source>
        <dbReference type="SAM" id="SignalP"/>
    </source>
</evidence>
<evidence type="ECO:0000259" key="2">
    <source>
        <dbReference type="Pfam" id="PF05305"/>
    </source>
</evidence>
<dbReference type="RefSeq" id="WP_178358788.1">
    <property type="nucleotide sequence ID" value="NZ_JABFYL010000024.1"/>
</dbReference>
<dbReference type="InterPro" id="IPR007969">
    <property type="entry name" value="DUF732"/>
</dbReference>
<gene>
    <name evidence="3" type="ORF">HLY00_5376</name>
</gene>
<feature type="signal peptide" evidence="1">
    <location>
        <begin position="1"/>
        <end position="23"/>
    </location>
</feature>
<accession>A0A850PJC9</accession>